<comment type="caution">
    <text evidence="1">The sequence shown here is derived from an EMBL/GenBank/DDBJ whole genome shotgun (WGS) entry which is preliminary data.</text>
</comment>
<sequence length="137" mass="16526">MKENRIEFPQKHKDCTVEDWNRVLWSDESPFELYPTPNRQNYRVWSKDSGSIEPYTMKKFLAKGYVWGMMSQQALSECMLYLRGKVKMESTIVRRFWLDLEKMRSIEEQKWIGFTAGHDFQDVRDNFYARRGSRSYG</sequence>
<evidence type="ECO:0000313" key="2">
    <source>
        <dbReference type="Proteomes" id="UP001165289"/>
    </source>
</evidence>
<reference evidence="1 2" key="1">
    <citation type="journal article" date="2023" name="BMC Biol.">
        <title>The compact genome of the sponge Oopsacas minuta (Hexactinellida) is lacking key metazoan core genes.</title>
        <authorList>
            <person name="Santini S."/>
            <person name="Schenkelaars Q."/>
            <person name="Jourda C."/>
            <person name="Duchesne M."/>
            <person name="Belahbib H."/>
            <person name="Rocher C."/>
            <person name="Selva M."/>
            <person name="Riesgo A."/>
            <person name="Vervoort M."/>
            <person name="Leys S.P."/>
            <person name="Kodjabachian L."/>
            <person name="Le Bivic A."/>
            <person name="Borchiellini C."/>
            <person name="Claverie J.M."/>
            <person name="Renard E."/>
        </authorList>
    </citation>
    <scope>NUCLEOTIDE SEQUENCE [LARGE SCALE GENOMIC DNA]</scope>
    <source>
        <strain evidence="1">SPO-2</strain>
    </source>
</reference>
<dbReference type="GO" id="GO:0003676">
    <property type="term" value="F:nucleic acid binding"/>
    <property type="evidence" value="ECO:0007669"/>
    <property type="project" value="InterPro"/>
</dbReference>
<gene>
    <name evidence="1" type="ORF">LOD99_3858</name>
</gene>
<accession>A0AAV7JW21</accession>
<evidence type="ECO:0000313" key="1">
    <source>
        <dbReference type="EMBL" id="KAI6653022.1"/>
    </source>
</evidence>
<proteinExistence type="predicted"/>
<dbReference type="EMBL" id="JAKMXF010000295">
    <property type="protein sequence ID" value="KAI6653022.1"/>
    <property type="molecule type" value="Genomic_DNA"/>
</dbReference>
<dbReference type="InterPro" id="IPR036397">
    <property type="entry name" value="RNaseH_sf"/>
</dbReference>
<dbReference type="Proteomes" id="UP001165289">
    <property type="component" value="Unassembled WGS sequence"/>
</dbReference>
<organism evidence="1 2">
    <name type="scientific">Oopsacas minuta</name>
    <dbReference type="NCBI Taxonomy" id="111878"/>
    <lineage>
        <taxon>Eukaryota</taxon>
        <taxon>Metazoa</taxon>
        <taxon>Porifera</taxon>
        <taxon>Hexactinellida</taxon>
        <taxon>Hexasterophora</taxon>
        <taxon>Lyssacinosida</taxon>
        <taxon>Leucopsacidae</taxon>
        <taxon>Oopsacas</taxon>
    </lineage>
</organism>
<name>A0AAV7JW21_9METZ</name>
<dbReference type="Gene3D" id="3.30.420.10">
    <property type="entry name" value="Ribonuclease H-like superfamily/Ribonuclease H"/>
    <property type="match status" value="1"/>
</dbReference>
<dbReference type="AlphaFoldDB" id="A0AAV7JW21"/>
<keyword evidence="2" id="KW-1185">Reference proteome</keyword>
<protein>
    <submittedName>
        <fullName evidence="1">Uncharacterized protein</fullName>
    </submittedName>
</protein>